<evidence type="ECO:0000313" key="2">
    <source>
        <dbReference type="EMBL" id="MBC9980293.1"/>
    </source>
</evidence>
<organism evidence="2 3">
    <name type="scientific">Bradyrhizobium campsiandrae</name>
    <dbReference type="NCBI Taxonomy" id="1729892"/>
    <lineage>
        <taxon>Bacteria</taxon>
        <taxon>Pseudomonadati</taxon>
        <taxon>Pseudomonadota</taxon>
        <taxon>Alphaproteobacteria</taxon>
        <taxon>Hyphomicrobiales</taxon>
        <taxon>Nitrobacteraceae</taxon>
        <taxon>Bradyrhizobium</taxon>
    </lineage>
</organism>
<comment type="caution">
    <text evidence="2">The sequence shown here is derived from an EMBL/GenBank/DDBJ whole genome shotgun (WGS) entry which is preliminary data.</text>
</comment>
<dbReference type="Proteomes" id="UP000639516">
    <property type="component" value="Unassembled WGS sequence"/>
</dbReference>
<sequence length="314" mass="35812">MNSDVVINSLGMLEQLKSKARDALEDCERDLWGTRPYSEPNYEQPLFALERYLQELHDMMLVVLEAADLRDTRASLVKAWPAFLRRKGGLQYTDDDHQLRVCESPALTFMDRLLFALRTSIGKTTSEEEFWTIRRLEHMLGDTAALVHRRNPSPERELEVQEIMNDYLSAAFPGFTRRPQVNGALKSFKPDCGIRDIGAAIEFKFVRRKEDVEEVTSGVVEDTAGYRGSKDWVRFYSVFYQLQPFMMKSHLVHDLHRVGASTWKAFVVNGSSGPAKEERQTSQDGDGPEKQTELGAEGRGFAYLAKVHARSEVD</sequence>
<accession>A0ABR7UAK7</accession>
<keyword evidence="3" id="KW-1185">Reference proteome</keyword>
<dbReference type="RefSeq" id="WP_188104497.1">
    <property type="nucleotide sequence ID" value="NZ_JAANIH010000040.1"/>
</dbReference>
<evidence type="ECO:0000256" key="1">
    <source>
        <dbReference type="SAM" id="MobiDB-lite"/>
    </source>
</evidence>
<feature type="region of interest" description="Disordered" evidence="1">
    <location>
        <begin position="271"/>
        <end position="299"/>
    </location>
</feature>
<feature type="compositionally biased region" description="Basic and acidic residues" evidence="1">
    <location>
        <begin position="275"/>
        <end position="292"/>
    </location>
</feature>
<name>A0ABR7UAK7_9BRAD</name>
<proteinExistence type="predicted"/>
<gene>
    <name evidence="2" type="ORF">HA482_18985</name>
</gene>
<evidence type="ECO:0000313" key="3">
    <source>
        <dbReference type="Proteomes" id="UP000639516"/>
    </source>
</evidence>
<reference evidence="2 3" key="1">
    <citation type="journal article" date="2020" name="Arch. Microbiol.">
        <title>Bradyrhizobium campsiandrae sp. nov., a nitrogen-fixing bacterial strain isolated from a native leguminous tree from the Amazon adapted to flooded conditions.</title>
        <authorList>
            <person name="Cabral Michel D."/>
            <person name="Martins da Costa E."/>
            <person name="Azarias Guimaraes A."/>
            <person name="Soares de Carvalho T."/>
            <person name="Santos de Castro Caputo P."/>
            <person name="Willems A."/>
            <person name="de Souza Moreira F.M."/>
        </authorList>
    </citation>
    <scope>NUCLEOTIDE SEQUENCE [LARGE SCALE GENOMIC DNA]</scope>
    <source>
        <strain evidence="3">INPA 384B</strain>
    </source>
</reference>
<evidence type="ECO:0008006" key="4">
    <source>
        <dbReference type="Google" id="ProtNLM"/>
    </source>
</evidence>
<protein>
    <recommendedName>
        <fullName evidence="4">Restriction endonuclease</fullName>
    </recommendedName>
</protein>
<dbReference type="EMBL" id="JAATTO010000025">
    <property type="protein sequence ID" value="MBC9980293.1"/>
    <property type="molecule type" value="Genomic_DNA"/>
</dbReference>